<dbReference type="AlphaFoldDB" id="A0A0K8TN80"/>
<keyword evidence="8" id="KW-0539">Nucleus</keyword>
<evidence type="ECO:0000256" key="9">
    <source>
        <dbReference type="ARBA" id="ARBA00031964"/>
    </source>
</evidence>
<evidence type="ECO:0000256" key="4">
    <source>
        <dbReference type="ARBA" id="ARBA00023015"/>
    </source>
</evidence>
<reference evidence="10" key="1">
    <citation type="journal article" date="2015" name="Insect Biochem. Mol. Biol.">
        <title>An insight into the sialome of the horse fly, Tabanus bromius.</title>
        <authorList>
            <person name="Ribeiro J.M."/>
            <person name="Kazimirova M."/>
            <person name="Takac P."/>
            <person name="Andersen J.F."/>
            <person name="Francischetti I.M."/>
        </authorList>
    </citation>
    <scope>NUCLEOTIDE SEQUENCE</scope>
</reference>
<evidence type="ECO:0000256" key="5">
    <source>
        <dbReference type="ARBA" id="ARBA00023054"/>
    </source>
</evidence>
<keyword evidence="7" id="KW-0804">Transcription</keyword>
<evidence type="ECO:0000313" key="10">
    <source>
        <dbReference type="EMBL" id="JAI15837.1"/>
    </source>
</evidence>
<proteinExistence type="evidence at transcript level"/>
<dbReference type="InterPro" id="IPR021640">
    <property type="entry name" value="Mediator_Med28"/>
</dbReference>
<sequence>MASSSNGNGNVMDEFEEAFQACLHALTKQESTTGVSKEEIELEVEQTAHKFIDLARQMETFFLQKRFLISVLKPEMLLKDENQELRLEITRKDALISKHYQRLEQWKGLLSDQQTQTYNKSVQSQQSQTSELRVMPNTVGQTTLVPTSAPHISSGIVGMSPAQLQQQHLQVQQQQQQLLQAQQIQQMQQMQSYGKLAKR</sequence>
<comment type="subcellular location">
    <subcellularLocation>
        <location evidence="1">Nucleus</location>
    </subcellularLocation>
</comment>
<evidence type="ECO:0000256" key="8">
    <source>
        <dbReference type="ARBA" id="ARBA00023242"/>
    </source>
</evidence>
<dbReference type="PANTHER" id="PTHR13512:SF2">
    <property type="entry name" value="MEDIATOR OF RNA POLYMERASE II TRANSCRIPTION SUBUNIT 28"/>
    <property type="match status" value="1"/>
</dbReference>
<dbReference type="EMBL" id="GDAI01001766">
    <property type="protein sequence ID" value="JAI15837.1"/>
    <property type="molecule type" value="mRNA"/>
</dbReference>
<evidence type="ECO:0000256" key="6">
    <source>
        <dbReference type="ARBA" id="ARBA00023159"/>
    </source>
</evidence>
<evidence type="ECO:0000256" key="3">
    <source>
        <dbReference type="ARBA" id="ARBA00019683"/>
    </source>
</evidence>
<keyword evidence="6" id="KW-0010">Activator</keyword>
<evidence type="ECO:0000256" key="1">
    <source>
        <dbReference type="ARBA" id="ARBA00004123"/>
    </source>
</evidence>
<organism evidence="10">
    <name type="scientific">Tabanus bromius</name>
    <name type="common">Band-eyed brown horse fly</name>
    <dbReference type="NCBI Taxonomy" id="304241"/>
    <lineage>
        <taxon>Eukaryota</taxon>
        <taxon>Metazoa</taxon>
        <taxon>Ecdysozoa</taxon>
        <taxon>Arthropoda</taxon>
        <taxon>Hexapoda</taxon>
        <taxon>Insecta</taxon>
        <taxon>Pterygota</taxon>
        <taxon>Neoptera</taxon>
        <taxon>Endopterygota</taxon>
        <taxon>Diptera</taxon>
        <taxon>Brachycera</taxon>
        <taxon>Tabanomorpha</taxon>
        <taxon>Tabanoidea</taxon>
        <taxon>Tabanidae</taxon>
        <taxon>Tabanus</taxon>
    </lineage>
</organism>
<keyword evidence="5" id="KW-0175">Coiled coil</keyword>
<dbReference type="Pfam" id="PF11594">
    <property type="entry name" value="Med28"/>
    <property type="match status" value="1"/>
</dbReference>
<evidence type="ECO:0000256" key="7">
    <source>
        <dbReference type="ARBA" id="ARBA00023163"/>
    </source>
</evidence>
<protein>
    <recommendedName>
        <fullName evidence="3">Mediator of RNA polymerase II transcription subunit 28</fullName>
    </recommendedName>
    <alternativeName>
        <fullName evidence="9">Mediator complex subunit 28</fullName>
    </alternativeName>
</protein>
<evidence type="ECO:0000256" key="2">
    <source>
        <dbReference type="ARBA" id="ARBA00005571"/>
    </source>
</evidence>
<keyword evidence="4" id="KW-0805">Transcription regulation</keyword>
<dbReference type="GO" id="GO:0016592">
    <property type="term" value="C:mediator complex"/>
    <property type="evidence" value="ECO:0007669"/>
    <property type="project" value="TreeGrafter"/>
</dbReference>
<accession>A0A0K8TN80</accession>
<dbReference type="PANTHER" id="PTHR13512">
    <property type="entry name" value="MEDIATOR COMPLEX SUBUNIT 28"/>
    <property type="match status" value="1"/>
</dbReference>
<name>A0A0K8TN80_TABBR</name>
<comment type="similarity">
    <text evidence="2">Belongs to the Mediator complex subunit 28 family.</text>
</comment>